<accession>A0A815JBK8</accession>
<protein>
    <submittedName>
        <fullName evidence="2">Uncharacterized protein</fullName>
    </submittedName>
</protein>
<dbReference type="AlphaFoldDB" id="A0A815JBK8"/>
<comment type="caution">
    <text evidence="2">The sequence shown here is derived from an EMBL/GenBank/DDBJ whole genome shotgun (WGS) entry which is preliminary data.</text>
</comment>
<feature type="signal peptide" evidence="1">
    <location>
        <begin position="1"/>
        <end position="19"/>
    </location>
</feature>
<dbReference type="OrthoDB" id="9999056at2759"/>
<evidence type="ECO:0000313" key="2">
    <source>
        <dbReference type="EMBL" id="CAF1379873.1"/>
    </source>
</evidence>
<name>A0A815JBK8_9BILA</name>
<evidence type="ECO:0000313" key="3">
    <source>
        <dbReference type="Proteomes" id="UP000663891"/>
    </source>
</evidence>
<evidence type="ECO:0000256" key="1">
    <source>
        <dbReference type="SAM" id="SignalP"/>
    </source>
</evidence>
<dbReference type="Proteomes" id="UP000663891">
    <property type="component" value="Unassembled WGS sequence"/>
</dbReference>
<keyword evidence="1" id="KW-0732">Signal</keyword>
<feature type="chain" id="PRO_5032506188" evidence="1">
    <location>
        <begin position="20"/>
        <end position="211"/>
    </location>
</feature>
<dbReference type="EMBL" id="CAJNON010000795">
    <property type="protein sequence ID" value="CAF1379873.1"/>
    <property type="molecule type" value="Genomic_DNA"/>
</dbReference>
<proteinExistence type="predicted"/>
<dbReference type="PROSITE" id="PS51257">
    <property type="entry name" value="PROKAR_LIPOPROTEIN"/>
    <property type="match status" value="1"/>
</dbReference>
<organism evidence="2 3">
    <name type="scientific">Adineta steineri</name>
    <dbReference type="NCBI Taxonomy" id="433720"/>
    <lineage>
        <taxon>Eukaryota</taxon>
        <taxon>Metazoa</taxon>
        <taxon>Spiralia</taxon>
        <taxon>Gnathifera</taxon>
        <taxon>Rotifera</taxon>
        <taxon>Eurotatoria</taxon>
        <taxon>Bdelloidea</taxon>
        <taxon>Adinetida</taxon>
        <taxon>Adinetidae</taxon>
        <taxon>Adineta</taxon>
    </lineage>
</organism>
<gene>
    <name evidence="2" type="ORF">VCS650_LOCUS35342</name>
</gene>
<reference evidence="2" key="1">
    <citation type="submission" date="2021-02" db="EMBL/GenBank/DDBJ databases">
        <authorList>
            <person name="Nowell W R."/>
        </authorList>
    </citation>
    <scope>NUCLEOTIDE SEQUENCE</scope>
</reference>
<sequence length="211" mass="22256">MYLISKVILSIFLLNFVQTQSDNCSCACCTGQGCQPTQILNASAQPCNDANCLAACKARYYQCTAPISYGQAIGKCLTATTTTTTNSPTNNGPYLCQCNCCNSGSFTCAPTFVGEATAFSCQVGACSIACNNRYPYICVNNQYGQTQGVCLGVSTPTPTLPNGSTRCGCSCNTLSGFHSYEIVTANGCSSCLAACQSIQLQCYNHQNTFCI</sequence>